<dbReference type="GO" id="GO:0016757">
    <property type="term" value="F:glycosyltransferase activity"/>
    <property type="evidence" value="ECO:0007669"/>
    <property type="project" value="InterPro"/>
</dbReference>
<dbReference type="HOGENOM" id="CLU_693775_0_0_5"/>
<evidence type="ECO:0000259" key="2">
    <source>
        <dbReference type="Pfam" id="PF13439"/>
    </source>
</evidence>
<evidence type="ECO:0000313" key="3">
    <source>
        <dbReference type="EMBL" id="EKS41436.1"/>
    </source>
</evidence>
<protein>
    <recommendedName>
        <fullName evidence="5">Glycosyltransferase subfamily 4-like N-terminal domain-containing protein</fullName>
    </recommendedName>
</protein>
<dbReference type="PANTHER" id="PTHR45947:SF13">
    <property type="entry name" value="TRANSFERASE"/>
    <property type="match status" value="1"/>
</dbReference>
<keyword evidence="4" id="KW-1185">Reference proteome</keyword>
<organism evidence="3 4">
    <name type="scientific">Afipia broomeae ATCC 49717</name>
    <dbReference type="NCBI Taxonomy" id="883078"/>
    <lineage>
        <taxon>Bacteria</taxon>
        <taxon>Pseudomonadati</taxon>
        <taxon>Pseudomonadota</taxon>
        <taxon>Alphaproteobacteria</taxon>
        <taxon>Hyphomicrobiales</taxon>
        <taxon>Nitrobacteraceae</taxon>
        <taxon>Afipia</taxon>
    </lineage>
</organism>
<gene>
    <name evidence="3" type="ORF">HMPREF9695_00528</name>
</gene>
<dbReference type="Pfam" id="PF00534">
    <property type="entry name" value="Glycos_transf_1"/>
    <property type="match status" value="1"/>
</dbReference>
<dbReference type="PANTHER" id="PTHR45947">
    <property type="entry name" value="SULFOQUINOVOSYL TRANSFERASE SQD2"/>
    <property type="match status" value="1"/>
</dbReference>
<evidence type="ECO:0000259" key="1">
    <source>
        <dbReference type="Pfam" id="PF00534"/>
    </source>
</evidence>
<feature type="domain" description="Glycosyltransferase subfamily 4-like N-terminal" evidence="2">
    <location>
        <begin position="40"/>
        <end position="197"/>
    </location>
</feature>
<comment type="caution">
    <text evidence="3">The sequence shown here is derived from an EMBL/GenBank/DDBJ whole genome shotgun (WGS) entry which is preliminary data.</text>
</comment>
<dbReference type="SUPFAM" id="SSF53756">
    <property type="entry name" value="UDP-Glycosyltransferase/glycogen phosphorylase"/>
    <property type="match status" value="1"/>
</dbReference>
<accession>K8PIS4</accession>
<dbReference type="InterPro" id="IPR028098">
    <property type="entry name" value="Glyco_trans_4-like_N"/>
</dbReference>
<sequence length="397" mass="44609">MQGGRKSFSFLDINTFFSRRAGGIRAFYEARIKHFSGQTDHRYVLIHPGSRFSWRNNDQNVSTAEIYGPVVSRDPSGYRFMLDYAAVYRVIRGSRPDVIEVGEPWLSGLFCLLIKKLGLYRGLLVSYFHSDPILTHLSPWANRGAFQTLRKAIVLRPLAALFYRVQRSYDLTVVSSRVMQSRLQSRGIPVAVVPLGIPQIYLEAPLALRKTTADKGEIKLLFVGRLNIEKGIELIRDTISPLLALDHVRVTVIGRGGAEGFFSKLNHPRFDYRGFVEDPMDVRKIYDDHDILLAPGPFESFGLAVVEAMARGLVVVGPDTGGTGELLRDANSRFVFRANDSDDFQRAIMRAMECDWIEEAAAAREFALKQGTIDLAMTRIADLYVTRLSNNIASRSS</sequence>
<dbReference type="Pfam" id="PF13439">
    <property type="entry name" value="Glyco_transf_4"/>
    <property type="match status" value="1"/>
</dbReference>
<reference evidence="3 4" key="1">
    <citation type="submission" date="2012-04" db="EMBL/GenBank/DDBJ databases">
        <title>The Genome Sequence of Afipia broomeae ATCC 49717.</title>
        <authorList>
            <consortium name="The Broad Institute Genome Sequencing Platform"/>
            <person name="Earl A."/>
            <person name="Ward D."/>
            <person name="Feldgarden M."/>
            <person name="Gevers D."/>
            <person name="Huys G."/>
            <person name="Walker B."/>
            <person name="Young S.K."/>
            <person name="Zeng Q."/>
            <person name="Gargeya S."/>
            <person name="Fitzgerald M."/>
            <person name="Haas B."/>
            <person name="Abouelleil A."/>
            <person name="Alvarado L."/>
            <person name="Arachchi H.M."/>
            <person name="Berlin A."/>
            <person name="Chapman S.B."/>
            <person name="Goldberg J."/>
            <person name="Griggs A."/>
            <person name="Gujja S."/>
            <person name="Hansen M."/>
            <person name="Howarth C."/>
            <person name="Imamovic A."/>
            <person name="Larimer J."/>
            <person name="McCowen C."/>
            <person name="Montmayeur A."/>
            <person name="Murphy C."/>
            <person name="Neiman D."/>
            <person name="Pearson M."/>
            <person name="Priest M."/>
            <person name="Roberts A."/>
            <person name="Saif S."/>
            <person name="Shea T."/>
            <person name="Sisk P."/>
            <person name="Sykes S."/>
            <person name="Wortman J."/>
            <person name="Nusbaum C."/>
            <person name="Birren B."/>
        </authorList>
    </citation>
    <scope>NUCLEOTIDE SEQUENCE [LARGE SCALE GENOMIC DNA]</scope>
    <source>
        <strain evidence="3 4">ATCC 49717</strain>
    </source>
</reference>
<dbReference type="InterPro" id="IPR001296">
    <property type="entry name" value="Glyco_trans_1"/>
</dbReference>
<feature type="domain" description="Glycosyl transferase family 1" evidence="1">
    <location>
        <begin position="209"/>
        <end position="367"/>
    </location>
</feature>
<evidence type="ECO:0000313" key="4">
    <source>
        <dbReference type="Proteomes" id="UP000001096"/>
    </source>
</evidence>
<name>K8PIS4_9BRAD</name>
<dbReference type="Gene3D" id="3.40.50.2000">
    <property type="entry name" value="Glycogen Phosphorylase B"/>
    <property type="match status" value="2"/>
</dbReference>
<dbReference type="AlphaFoldDB" id="K8PIS4"/>
<dbReference type="Proteomes" id="UP000001096">
    <property type="component" value="Unassembled WGS sequence"/>
</dbReference>
<dbReference type="eggNOG" id="COG0438">
    <property type="taxonomic scope" value="Bacteria"/>
</dbReference>
<dbReference type="InterPro" id="IPR050194">
    <property type="entry name" value="Glycosyltransferase_grp1"/>
</dbReference>
<dbReference type="EMBL" id="AGWX01000001">
    <property type="protein sequence ID" value="EKS41436.1"/>
    <property type="molecule type" value="Genomic_DNA"/>
</dbReference>
<evidence type="ECO:0008006" key="5">
    <source>
        <dbReference type="Google" id="ProtNLM"/>
    </source>
</evidence>
<dbReference type="PATRIC" id="fig|883078.3.peg.554"/>
<proteinExistence type="predicted"/>